<dbReference type="InterPro" id="IPR000014">
    <property type="entry name" value="PAS"/>
</dbReference>
<dbReference type="Pfam" id="PF00990">
    <property type="entry name" value="GGDEF"/>
    <property type="match status" value="1"/>
</dbReference>
<dbReference type="CDD" id="cd00130">
    <property type="entry name" value="PAS"/>
    <property type="match status" value="1"/>
</dbReference>
<dbReference type="InterPro" id="IPR029787">
    <property type="entry name" value="Nucleotide_cyclase"/>
</dbReference>
<dbReference type="InterPro" id="IPR001610">
    <property type="entry name" value="PAC"/>
</dbReference>
<dbReference type="Pfam" id="PF13426">
    <property type="entry name" value="PAS_9"/>
    <property type="match status" value="1"/>
</dbReference>
<dbReference type="SUPFAM" id="SSF55781">
    <property type="entry name" value="GAF domain-like"/>
    <property type="match status" value="1"/>
</dbReference>
<dbReference type="eggNOG" id="COG2203">
    <property type="taxonomic scope" value="Bacteria"/>
</dbReference>
<evidence type="ECO:0000313" key="5">
    <source>
        <dbReference type="Proteomes" id="UP000001235"/>
    </source>
</evidence>
<dbReference type="eggNOG" id="COG2199">
    <property type="taxonomic scope" value="Bacteria"/>
</dbReference>
<keyword evidence="5" id="KW-1185">Reference proteome</keyword>
<protein>
    <submittedName>
        <fullName evidence="4">Diguanylate cyclase with PAS/PAC and GAF sensors</fullName>
    </submittedName>
</protein>
<dbReference type="Pfam" id="PF01590">
    <property type="entry name" value="GAF"/>
    <property type="match status" value="1"/>
</dbReference>
<dbReference type="SMART" id="SM00267">
    <property type="entry name" value="GGDEF"/>
    <property type="match status" value="1"/>
</dbReference>
<dbReference type="InterPro" id="IPR052163">
    <property type="entry name" value="DGC-Regulatory_Protein"/>
</dbReference>
<dbReference type="InterPro" id="IPR043128">
    <property type="entry name" value="Rev_trsase/Diguanyl_cyclase"/>
</dbReference>
<dbReference type="InterPro" id="IPR003018">
    <property type="entry name" value="GAF"/>
</dbReference>
<name>D9SJG4_GALCS</name>
<feature type="domain" description="PAC" evidence="2">
    <location>
        <begin position="246"/>
        <end position="298"/>
    </location>
</feature>
<dbReference type="Gene3D" id="3.30.70.270">
    <property type="match status" value="1"/>
</dbReference>
<dbReference type="PANTHER" id="PTHR46663:SF3">
    <property type="entry name" value="SLL0267 PROTEIN"/>
    <property type="match status" value="1"/>
</dbReference>
<dbReference type="SMART" id="SM00086">
    <property type="entry name" value="PAC"/>
    <property type="match status" value="1"/>
</dbReference>
<dbReference type="Gene3D" id="3.30.450.40">
    <property type="match status" value="1"/>
</dbReference>
<dbReference type="SMART" id="SM00065">
    <property type="entry name" value="GAF"/>
    <property type="match status" value="1"/>
</dbReference>
<dbReference type="PANTHER" id="PTHR46663">
    <property type="entry name" value="DIGUANYLATE CYCLASE DGCT-RELATED"/>
    <property type="match status" value="1"/>
</dbReference>
<feature type="domain" description="PAS" evidence="1">
    <location>
        <begin position="173"/>
        <end position="219"/>
    </location>
</feature>
<dbReference type="NCBIfam" id="TIGR00229">
    <property type="entry name" value="sensory_box"/>
    <property type="match status" value="1"/>
</dbReference>
<dbReference type="FunFam" id="3.30.70.270:FF:000001">
    <property type="entry name" value="Diguanylate cyclase domain protein"/>
    <property type="match status" value="1"/>
</dbReference>
<proteinExistence type="predicted"/>
<dbReference type="EMBL" id="CP002159">
    <property type="protein sequence ID" value="ADL56352.1"/>
    <property type="molecule type" value="Genomic_DNA"/>
</dbReference>
<dbReference type="PROSITE" id="PS50887">
    <property type="entry name" value="GGDEF"/>
    <property type="match status" value="1"/>
</dbReference>
<feature type="domain" description="GGDEF" evidence="3">
    <location>
        <begin position="330"/>
        <end position="462"/>
    </location>
</feature>
<dbReference type="InterPro" id="IPR035965">
    <property type="entry name" value="PAS-like_dom_sf"/>
</dbReference>
<dbReference type="SUPFAM" id="SSF55073">
    <property type="entry name" value="Nucleotide cyclase"/>
    <property type="match status" value="1"/>
</dbReference>
<gene>
    <name evidence="4" type="ordered locus">Galf_2350</name>
</gene>
<dbReference type="KEGG" id="gca:Galf_2350"/>
<evidence type="ECO:0000313" key="4">
    <source>
        <dbReference type="EMBL" id="ADL56352.1"/>
    </source>
</evidence>
<dbReference type="InterPro" id="IPR029016">
    <property type="entry name" value="GAF-like_dom_sf"/>
</dbReference>
<dbReference type="AlphaFoldDB" id="D9SJG4"/>
<dbReference type="STRING" id="395494.Galf_2350"/>
<evidence type="ECO:0000259" key="1">
    <source>
        <dbReference type="PROSITE" id="PS50112"/>
    </source>
</evidence>
<dbReference type="NCBIfam" id="TIGR00254">
    <property type="entry name" value="GGDEF"/>
    <property type="match status" value="1"/>
</dbReference>
<dbReference type="SMART" id="SM00091">
    <property type="entry name" value="PAS"/>
    <property type="match status" value="1"/>
</dbReference>
<dbReference type="Gene3D" id="3.30.450.20">
    <property type="entry name" value="PAS domain"/>
    <property type="match status" value="1"/>
</dbReference>
<dbReference type="Proteomes" id="UP000001235">
    <property type="component" value="Chromosome"/>
</dbReference>
<dbReference type="GO" id="GO:0003824">
    <property type="term" value="F:catalytic activity"/>
    <property type="evidence" value="ECO:0007669"/>
    <property type="project" value="UniProtKB-ARBA"/>
</dbReference>
<evidence type="ECO:0000259" key="3">
    <source>
        <dbReference type="PROSITE" id="PS50887"/>
    </source>
</evidence>
<dbReference type="CDD" id="cd01949">
    <property type="entry name" value="GGDEF"/>
    <property type="match status" value="1"/>
</dbReference>
<dbReference type="InterPro" id="IPR000700">
    <property type="entry name" value="PAS-assoc_C"/>
</dbReference>
<dbReference type="PROSITE" id="PS50113">
    <property type="entry name" value="PAC"/>
    <property type="match status" value="1"/>
</dbReference>
<dbReference type="SUPFAM" id="SSF55785">
    <property type="entry name" value="PYP-like sensor domain (PAS domain)"/>
    <property type="match status" value="1"/>
</dbReference>
<dbReference type="HOGENOM" id="CLU_000445_11_32_4"/>
<dbReference type="InterPro" id="IPR000160">
    <property type="entry name" value="GGDEF_dom"/>
</dbReference>
<reference evidence="4 5" key="1">
    <citation type="submission" date="2010-08" db="EMBL/GenBank/DDBJ databases">
        <title>Complete sequence of Gallionella capsiferriformans ES-2.</title>
        <authorList>
            <consortium name="US DOE Joint Genome Institute"/>
            <person name="Lucas S."/>
            <person name="Copeland A."/>
            <person name="Lapidus A."/>
            <person name="Cheng J.-F."/>
            <person name="Bruce D."/>
            <person name="Goodwin L."/>
            <person name="Pitluck S."/>
            <person name="Chertkov O."/>
            <person name="Davenport K.W."/>
            <person name="Detter J.C."/>
            <person name="Han C."/>
            <person name="Tapia R."/>
            <person name="Land M."/>
            <person name="Hauser L."/>
            <person name="Chang Y.-J."/>
            <person name="Jeffries C."/>
            <person name="Kyrpides N."/>
            <person name="Ivanova N."/>
            <person name="Mikhailova N."/>
            <person name="Shelobolina E.S."/>
            <person name="Picardal F."/>
            <person name="Roden E."/>
            <person name="Emerson D."/>
            <person name="Woyke T."/>
        </authorList>
    </citation>
    <scope>NUCLEOTIDE SEQUENCE [LARGE SCALE GENOMIC DNA]</scope>
    <source>
        <strain evidence="4 5">ES-2</strain>
    </source>
</reference>
<dbReference type="OrthoDB" id="5571399at2"/>
<dbReference type="PROSITE" id="PS50112">
    <property type="entry name" value="PAS"/>
    <property type="match status" value="1"/>
</dbReference>
<sequence>MKIAPLPHNERERLEELRKYGILDTEPEAVFNSMVQLASYICHTPFAAISLIDEHRQWFKAIVGVEVSETPRDVAFCAHTILQQETMIVPNTLEDERFCDNPFVEGGLNLRFYAGVPLVTESGYRLGTLCVFDQQPRQLSAEQLDAIKTLADSVMAHLDLRLSHREIRKYVDDLQLAASIFESASEAVLVTDPQNHIITVNPAFTAMTGYSLSEVAGKNPNILCSGKQSPAFYQRMWQSLADMGHWSGELWNKRKNGELFAEWLSINVLFNEDGSKRMYVAIFSDVTEKKQADEIIWRQANYDMLTQLPNRRLFCDRLEHEIRGAHRAGCLLALLFIDLDLFKEVNDSLGHEAGDALLVKVAERLTASVRESDTVARMGGDEFTAILPQIDSLEDVERVAALIVKALSEPFEVNGAIVNISASVGVAIYPRDAKNTTELLSQADSAMYVAKEQGRGCYRMAN</sequence>
<accession>D9SJG4</accession>
<dbReference type="RefSeq" id="WP_013294275.1">
    <property type="nucleotide sequence ID" value="NC_014394.1"/>
</dbReference>
<evidence type="ECO:0000259" key="2">
    <source>
        <dbReference type="PROSITE" id="PS50113"/>
    </source>
</evidence>
<organism evidence="4 5">
    <name type="scientific">Gallionella capsiferriformans (strain ES-2)</name>
    <name type="common">Gallionella ferruginea capsiferriformans (strain ES-2)</name>
    <dbReference type="NCBI Taxonomy" id="395494"/>
    <lineage>
        <taxon>Bacteria</taxon>
        <taxon>Pseudomonadati</taxon>
        <taxon>Pseudomonadota</taxon>
        <taxon>Betaproteobacteria</taxon>
        <taxon>Nitrosomonadales</taxon>
        <taxon>Gallionellaceae</taxon>
        <taxon>Gallionella</taxon>
    </lineage>
</organism>